<dbReference type="InterPro" id="IPR004045">
    <property type="entry name" value="Glutathione_S-Trfase_N"/>
</dbReference>
<dbReference type="Pfam" id="PF13410">
    <property type="entry name" value="GST_C_2"/>
    <property type="match status" value="1"/>
</dbReference>
<dbReference type="SUPFAM" id="SSF52833">
    <property type="entry name" value="Thioredoxin-like"/>
    <property type="match status" value="1"/>
</dbReference>
<dbReference type="PROSITE" id="PS50404">
    <property type="entry name" value="GST_NTER"/>
    <property type="match status" value="1"/>
</dbReference>
<dbReference type="EMBL" id="JABAIM010000002">
    <property type="protein sequence ID" value="NLR75577.1"/>
    <property type="molecule type" value="Genomic_DNA"/>
</dbReference>
<dbReference type="PROSITE" id="PS50405">
    <property type="entry name" value="GST_CTER"/>
    <property type="match status" value="1"/>
</dbReference>
<dbReference type="InterPro" id="IPR036249">
    <property type="entry name" value="Thioredoxin-like_sf"/>
</dbReference>
<keyword evidence="4" id="KW-1185">Reference proteome</keyword>
<dbReference type="PANTHER" id="PTHR43986:SF1">
    <property type="entry name" value="ELONGATION FACTOR 1-GAMMA"/>
    <property type="match status" value="1"/>
</dbReference>
<dbReference type="PANTHER" id="PTHR43986">
    <property type="entry name" value="ELONGATION FACTOR 1-GAMMA"/>
    <property type="match status" value="1"/>
</dbReference>
<feature type="domain" description="GST C-terminal" evidence="2">
    <location>
        <begin position="83"/>
        <end position="202"/>
    </location>
</feature>
<keyword evidence="3" id="KW-0808">Transferase</keyword>
<dbReference type="RefSeq" id="WP_168877232.1">
    <property type="nucleotide sequence ID" value="NZ_JABAIM010000002.1"/>
</dbReference>
<dbReference type="Proteomes" id="UP000587991">
    <property type="component" value="Unassembled WGS sequence"/>
</dbReference>
<accession>A0A847S9F6</accession>
<dbReference type="SFLD" id="SFLDS00019">
    <property type="entry name" value="Glutathione_Transferase_(cytos"/>
    <property type="match status" value="1"/>
</dbReference>
<dbReference type="CDD" id="cd03049">
    <property type="entry name" value="GST_N_3"/>
    <property type="match status" value="1"/>
</dbReference>
<evidence type="ECO:0000313" key="4">
    <source>
        <dbReference type="Proteomes" id="UP000587991"/>
    </source>
</evidence>
<comment type="caution">
    <text evidence="3">The sequence shown here is derived from an EMBL/GenBank/DDBJ whole genome shotgun (WGS) entry which is preliminary data.</text>
</comment>
<dbReference type="Gene3D" id="1.20.1050.10">
    <property type="match status" value="1"/>
</dbReference>
<gene>
    <name evidence="3" type="ORF">HF682_10435</name>
</gene>
<dbReference type="SFLD" id="SFLDG00358">
    <property type="entry name" value="Main_(cytGST)"/>
    <property type="match status" value="1"/>
</dbReference>
<dbReference type="InterPro" id="IPR036282">
    <property type="entry name" value="Glutathione-S-Trfase_C_sf"/>
</dbReference>
<dbReference type="Gene3D" id="3.40.30.10">
    <property type="entry name" value="Glutaredoxin"/>
    <property type="match status" value="1"/>
</dbReference>
<dbReference type="InterPro" id="IPR010987">
    <property type="entry name" value="Glutathione-S-Trfase_C-like"/>
</dbReference>
<proteinExistence type="predicted"/>
<dbReference type="CDD" id="cd03205">
    <property type="entry name" value="GST_C_6"/>
    <property type="match status" value="1"/>
</dbReference>
<organism evidence="3 4">
    <name type="scientific">Leeia aquatica</name>
    <dbReference type="NCBI Taxonomy" id="2725557"/>
    <lineage>
        <taxon>Bacteria</taxon>
        <taxon>Pseudomonadati</taxon>
        <taxon>Pseudomonadota</taxon>
        <taxon>Betaproteobacteria</taxon>
        <taxon>Neisseriales</taxon>
        <taxon>Leeiaceae</taxon>
        <taxon>Leeia</taxon>
    </lineage>
</organism>
<dbReference type="GO" id="GO:0016740">
    <property type="term" value="F:transferase activity"/>
    <property type="evidence" value="ECO:0007669"/>
    <property type="project" value="UniProtKB-KW"/>
</dbReference>
<dbReference type="AlphaFoldDB" id="A0A847S9F6"/>
<reference evidence="3 4" key="1">
    <citation type="submission" date="2020-04" db="EMBL/GenBank/DDBJ databases">
        <title>Draft genome of Leeia sp. IMCC25680.</title>
        <authorList>
            <person name="Song J."/>
            <person name="Cho J.-C."/>
        </authorList>
    </citation>
    <scope>NUCLEOTIDE SEQUENCE [LARGE SCALE GENOMIC DNA]</scope>
    <source>
        <strain evidence="3 4">IMCC25680</strain>
    </source>
</reference>
<protein>
    <submittedName>
        <fullName evidence="3">Glutathione S-transferase</fullName>
    </submittedName>
</protein>
<name>A0A847S9F6_9NEIS</name>
<dbReference type="InterPro" id="IPR050802">
    <property type="entry name" value="EF-GSTs"/>
</dbReference>
<dbReference type="InterPro" id="IPR040079">
    <property type="entry name" value="Glutathione_S-Trfase"/>
</dbReference>
<evidence type="ECO:0000259" key="1">
    <source>
        <dbReference type="PROSITE" id="PS50404"/>
    </source>
</evidence>
<dbReference type="SUPFAM" id="SSF47616">
    <property type="entry name" value="GST C-terminal domain-like"/>
    <property type="match status" value="1"/>
</dbReference>
<evidence type="ECO:0000313" key="3">
    <source>
        <dbReference type="EMBL" id="NLR75577.1"/>
    </source>
</evidence>
<dbReference type="Pfam" id="PF13409">
    <property type="entry name" value="GST_N_2"/>
    <property type="match status" value="1"/>
</dbReference>
<sequence>MKLIISLTSPYARKARIVALEKQLTLDYEVDVPWNADTHVPDYNPLGKIPVLVLDDGDTLYDSRVIVEYMDRLSPVSRLLPQEGRPLTRVKRWEALADGLIDAAVTIFLERKRSSIKQDEEWIARQYGKINRALAVMAEQLGDRLWCVDEGYTLADIAVGCALGYLALRFPDIDWKTQYPNLERHYQKLLERSSFQDTIPVV</sequence>
<dbReference type="GO" id="GO:0005737">
    <property type="term" value="C:cytoplasm"/>
    <property type="evidence" value="ECO:0007669"/>
    <property type="project" value="TreeGrafter"/>
</dbReference>
<evidence type="ECO:0000259" key="2">
    <source>
        <dbReference type="PROSITE" id="PS50405"/>
    </source>
</evidence>
<dbReference type="GO" id="GO:0006414">
    <property type="term" value="P:translational elongation"/>
    <property type="evidence" value="ECO:0007669"/>
    <property type="project" value="TreeGrafter"/>
</dbReference>
<feature type="domain" description="GST N-terminal" evidence="1">
    <location>
        <begin position="1"/>
        <end position="78"/>
    </location>
</feature>